<reference evidence="1" key="1">
    <citation type="submission" date="2023-07" db="EMBL/GenBank/DDBJ databases">
        <authorList>
            <consortium name="CYATHOMIX"/>
        </authorList>
    </citation>
    <scope>NUCLEOTIDE SEQUENCE</scope>
    <source>
        <strain evidence="1">N/A</strain>
    </source>
</reference>
<gene>
    <name evidence="1" type="ORF">CYNAS_LOCUS16297</name>
</gene>
<evidence type="ECO:0000313" key="1">
    <source>
        <dbReference type="EMBL" id="CAJ0604314.1"/>
    </source>
</evidence>
<name>A0AA36H5A6_CYLNA</name>
<proteinExistence type="predicted"/>
<sequence>MSFFYAKPYWLLIVVLYVLINSSLHRTFRSVTGSFNTSCPTATVSRPQNNTKKPTVKLSIDDICDRRYNYSEWEAVTKTSLAETPDDIRTCLFSPSSSELDGCTLTVCSQRISIADWMYTTEDNNYLCKSEVPFACLNYNAKSPYAIAQYLCSPKPRFVTVIDTEGNPNSMFPEFPKLTRYNYTRIFYVQKVNCAN</sequence>
<comment type="caution">
    <text evidence="1">The sequence shown here is derived from an EMBL/GenBank/DDBJ whole genome shotgun (WGS) entry which is preliminary data.</text>
</comment>
<organism evidence="1 2">
    <name type="scientific">Cylicocyclus nassatus</name>
    <name type="common">Nematode worm</name>
    <dbReference type="NCBI Taxonomy" id="53992"/>
    <lineage>
        <taxon>Eukaryota</taxon>
        <taxon>Metazoa</taxon>
        <taxon>Ecdysozoa</taxon>
        <taxon>Nematoda</taxon>
        <taxon>Chromadorea</taxon>
        <taxon>Rhabditida</taxon>
        <taxon>Rhabditina</taxon>
        <taxon>Rhabditomorpha</taxon>
        <taxon>Strongyloidea</taxon>
        <taxon>Strongylidae</taxon>
        <taxon>Cylicocyclus</taxon>
    </lineage>
</organism>
<protein>
    <submittedName>
        <fullName evidence="1">Uncharacterized protein</fullName>
    </submittedName>
</protein>
<dbReference type="Proteomes" id="UP001176961">
    <property type="component" value="Unassembled WGS sequence"/>
</dbReference>
<keyword evidence="2" id="KW-1185">Reference proteome</keyword>
<evidence type="ECO:0000313" key="2">
    <source>
        <dbReference type="Proteomes" id="UP001176961"/>
    </source>
</evidence>
<dbReference type="AlphaFoldDB" id="A0AA36H5A6"/>
<accession>A0AA36H5A6</accession>
<dbReference type="EMBL" id="CATQJL010000305">
    <property type="protein sequence ID" value="CAJ0604314.1"/>
    <property type="molecule type" value="Genomic_DNA"/>
</dbReference>